<name>A0A6P1BKN9_9BRAD</name>
<keyword evidence="6" id="KW-0788">Thiol protease</keyword>
<dbReference type="SUPFAM" id="SSF53182">
    <property type="entry name" value="Pyrrolidone carboxyl peptidase (pyroglutamate aminopeptidase)"/>
    <property type="match status" value="1"/>
</dbReference>
<dbReference type="PIRSF" id="PIRSF015592">
    <property type="entry name" value="Prld-crbxl_pptds"/>
    <property type="match status" value="1"/>
</dbReference>
<dbReference type="PANTHER" id="PTHR23402:SF1">
    <property type="entry name" value="PYROGLUTAMYL-PEPTIDASE I"/>
    <property type="match status" value="1"/>
</dbReference>
<evidence type="ECO:0000256" key="2">
    <source>
        <dbReference type="ARBA" id="ARBA00019191"/>
    </source>
</evidence>
<organism evidence="9 10">
    <name type="scientific">Bradyrhizobium uaiense</name>
    <dbReference type="NCBI Taxonomy" id="2594946"/>
    <lineage>
        <taxon>Bacteria</taxon>
        <taxon>Pseudomonadati</taxon>
        <taxon>Pseudomonadota</taxon>
        <taxon>Alphaproteobacteria</taxon>
        <taxon>Hyphomicrobiales</taxon>
        <taxon>Nitrobacteraceae</taxon>
        <taxon>Bradyrhizobium</taxon>
    </lineage>
</organism>
<keyword evidence="10" id="KW-1185">Reference proteome</keyword>
<dbReference type="PANTHER" id="PTHR23402">
    <property type="entry name" value="PROTEASE FAMILY C15 PYROGLUTAMYL-PEPTIDASE I-RELATED"/>
    <property type="match status" value="1"/>
</dbReference>
<comment type="similarity">
    <text evidence="1">Belongs to the peptidase C15 family.</text>
</comment>
<keyword evidence="3" id="KW-0963">Cytoplasm</keyword>
<evidence type="ECO:0000256" key="5">
    <source>
        <dbReference type="ARBA" id="ARBA00022801"/>
    </source>
</evidence>
<reference evidence="9 10" key="1">
    <citation type="journal article" date="2020" name="Arch. Microbiol.">
        <title>Bradyrhizobium uaiense sp. nov., a new highly efficient cowpea symbiont.</title>
        <authorList>
            <person name="Cabral Michel D."/>
            <person name="Azarias Guimaraes A."/>
            <person name="Martins da Costa E."/>
            <person name="Soares de Carvalho T."/>
            <person name="Balsanelli E."/>
            <person name="Willems A."/>
            <person name="Maltempi de Souza E."/>
            <person name="de Souza Moreira F.M."/>
        </authorList>
    </citation>
    <scope>NUCLEOTIDE SEQUENCE [LARGE SCALE GENOMIC DNA]</scope>
    <source>
        <strain evidence="9 10">UFLA 03-164</strain>
    </source>
</reference>
<dbReference type="GO" id="GO:0016920">
    <property type="term" value="F:pyroglutamyl-peptidase activity"/>
    <property type="evidence" value="ECO:0007669"/>
    <property type="project" value="InterPro"/>
</dbReference>
<evidence type="ECO:0000313" key="9">
    <source>
        <dbReference type="EMBL" id="NEU98754.1"/>
    </source>
</evidence>
<evidence type="ECO:0000256" key="4">
    <source>
        <dbReference type="ARBA" id="ARBA00022670"/>
    </source>
</evidence>
<evidence type="ECO:0000256" key="7">
    <source>
        <dbReference type="ARBA" id="ARBA00030836"/>
    </source>
</evidence>
<dbReference type="InterPro" id="IPR016125">
    <property type="entry name" value="Peptidase_C15-like"/>
</dbReference>
<dbReference type="AlphaFoldDB" id="A0A6P1BKN9"/>
<dbReference type="Proteomes" id="UP000468531">
    <property type="component" value="Unassembled WGS sequence"/>
</dbReference>
<dbReference type="Pfam" id="PF01470">
    <property type="entry name" value="Peptidase_C15"/>
    <property type="match status" value="1"/>
</dbReference>
<dbReference type="InterPro" id="IPR000816">
    <property type="entry name" value="Peptidase_C15"/>
</dbReference>
<dbReference type="Gene3D" id="3.40.630.20">
    <property type="entry name" value="Peptidase C15, pyroglutamyl peptidase I-like"/>
    <property type="match status" value="1"/>
</dbReference>
<evidence type="ECO:0000256" key="1">
    <source>
        <dbReference type="ARBA" id="ARBA00006641"/>
    </source>
</evidence>
<evidence type="ECO:0000256" key="6">
    <source>
        <dbReference type="ARBA" id="ARBA00022807"/>
    </source>
</evidence>
<dbReference type="EMBL" id="VKHP01000104">
    <property type="protein sequence ID" value="NEU98754.1"/>
    <property type="molecule type" value="Genomic_DNA"/>
</dbReference>
<keyword evidence="5" id="KW-0378">Hydrolase</keyword>
<dbReference type="GO" id="GO:0006508">
    <property type="term" value="P:proteolysis"/>
    <property type="evidence" value="ECO:0007669"/>
    <property type="project" value="UniProtKB-KW"/>
</dbReference>
<protein>
    <recommendedName>
        <fullName evidence="2">Pyrrolidone-carboxylate peptidase</fullName>
    </recommendedName>
    <alternativeName>
        <fullName evidence="7">5-oxoprolyl-peptidase</fullName>
    </alternativeName>
    <alternativeName>
        <fullName evidence="8">Pyroglutamyl-peptidase I</fullName>
    </alternativeName>
</protein>
<evidence type="ECO:0000313" key="10">
    <source>
        <dbReference type="Proteomes" id="UP000468531"/>
    </source>
</evidence>
<proteinExistence type="inferred from homology"/>
<dbReference type="RefSeq" id="WP_163157369.1">
    <property type="nucleotide sequence ID" value="NZ_VKHP01000104.1"/>
</dbReference>
<dbReference type="CDD" id="cd00501">
    <property type="entry name" value="Peptidase_C15"/>
    <property type="match status" value="1"/>
</dbReference>
<dbReference type="PRINTS" id="PR00706">
    <property type="entry name" value="PYROGLUPTASE"/>
</dbReference>
<sequence length="231" mass="25273">MSAKLRILLTGFGPFPGAPFNPTMPLVKRLTALRRPAFDDVTLTSHIFDVTYAAVDRELPELIARHRPQALLMFGLAGRSAHLRIESRARNAVTTRFPDAGRQHARKGSIASGADAQLFGPHTEKLLRAALMTGIDARASRDAGSYLCNYLSWRAIEAVTDESELRLAQFVHVPPLAHDGTAAPGRSSITLEALVDAGEAMLMELVKLTRQAVRRSQSPAKESLGREPFLR</sequence>
<keyword evidence="4" id="KW-0645">Protease</keyword>
<comment type="caution">
    <text evidence="9">The sequence shown here is derived from an EMBL/GenBank/DDBJ whole genome shotgun (WGS) entry which is preliminary data.</text>
</comment>
<evidence type="ECO:0000256" key="8">
    <source>
        <dbReference type="ARBA" id="ARBA00031559"/>
    </source>
</evidence>
<gene>
    <name evidence="9" type="ORF">FNJ47_23725</name>
</gene>
<evidence type="ECO:0000256" key="3">
    <source>
        <dbReference type="ARBA" id="ARBA00022490"/>
    </source>
</evidence>
<dbReference type="InterPro" id="IPR036440">
    <property type="entry name" value="Peptidase_C15-like_sf"/>
</dbReference>
<accession>A0A6P1BKN9</accession>
<dbReference type="GO" id="GO:0005829">
    <property type="term" value="C:cytosol"/>
    <property type="evidence" value="ECO:0007669"/>
    <property type="project" value="InterPro"/>
</dbReference>